<evidence type="ECO:0000313" key="2">
    <source>
        <dbReference type="EMBL" id="CAI9106438.1"/>
    </source>
</evidence>
<name>A0AAV1DHN4_OLDCO</name>
<keyword evidence="1" id="KW-0812">Transmembrane</keyword>
<accession>A0AAV1DHN4</accession>
<evidence type="ECO:0000313" key="3">
    <source>
        <dbReference type="Proteomes" id="UP001161247"/>
    </source>
</evidence>
<keyword evidence="3" id="KW-1185">Reference proteome</keyword>
<sequence>MLLRRLLTPKQTYQVSYLQASTLKQISNLTGNIDNRLSPSIERVFSDFLDVAPNGRIKLVTALTLPFFEHASSATKDPYSLSKFSAVAANLAIVVEVINLTASILNLYFARKNRHGHSHHVHSGEGGLDGVMDCVKDCVQDALEDE</sequence>
<keyword evidence="1" id="KW-0472">Membrane</keyword>
<gene>
    <name evidence="2" type="ORF">OLC1_LOCUS14935</name>
</gene>
<keyword evidence="1" id="KW-1133">Transmembrane helix</keyword>
<dbReference type="EMBL" id="OX459122">
    <property type="protein sequence ID" value="CAI9106438.1"/>
    <property type="molecule type" value="Genomic_DNA"/>
</dbReference>
<proteinExistence type="predicted"/>
<feature type="transmembrane region" description="Helical" evidence="1">
    <location>
        <begin position="87"/>
        <end position="109"/>
    </location>
</feature>
<dbReference type="AlphaFoldDB" id="A0AAV1DHN4"/>
<organism evidence="2 3">
    <name type="scientific">Oldenlandia corymbosa var. corymbosa</name>
    <dbReference type="NCBI Taxonomy" id="529605"/>
    <lineage>
        <taxon>Eukaryota</taxon>
        <taxon>Viridiplantae</taxon>
        <taxon>Streptophyta</taxon>
        <taxon>Embryophyta</taxon>
        <taxon>Tracheophyta</taxon>
        <taxon>Spermatophyta</taxon>
        <taxon>Magnoliopsida</taxon>
        <taxon>eudicotyledons</taxon>
        <taxon>Gunneridae</taxon>
        <taxon>Pentapetalae</taxon>
        <taxon>asterids</taxon>
        <taxon>lamiids</taxon>
        <taxon>Gentianales</taxon>
        <taxon>Rubiaceae</taxon>
        <taxon>Rubioideae</taxon>
        <taxon>Spermacoceae</taxon>
        <taxon>Hedyotis-Oldenlandia complex</taxon>
        <taxon>Oldenlandia</taxon>
    </lineage>
</organism>
<reference evidence="2" key="1">
    <citation type="submission" date="2023-03" db="EMBL/GenBank/DDBJ databases">
        <authorList>
            <person name="Julca I."/>
        </authorList>
    </citation>
    <scope>NUCLEOTIDE SEQUENCE</scope>
</reference>
<protein>
    <submittedName>
        <fullName evidence="2">OLC1v1005593C1</fullName>
    </submittedName>
</protein>
<evidence type="ECO:0000256" key="1">
    <source>
        <dbReference type="SAM" id="Phobius"/>
    </source>
</evidence>
<dbReference type="Proteomes" id="UP001161247">
    <property type="component" value="Chromosome 5"/>
</dbReference>